<reference evidence="2" key="1">
    <citation type="submission" date="2021-01" db="EMBL/GenBank/DDBJ databases">
        <title>A chromosome-scale assembly of European eel, Anguilla anguilla.</title>
        <authorList>
            <person name="Henkel C."/>
            <person name="Jong-Raadsen S.A."/>
            <person name="Dufour S."/>
            <person name="Weltzien F.-A."/>
            <person name="Palstra A.P."/>
            <person name="Pelster B."/>
            <person name="Spaink H.P."/>
            <person name="Van Den Thillart G.E."/>
            <person name="Jansen H."/>
            <person name="Zahm M."/>
            <person name="Klopp C."/>
            <person name="Cedric C."/>
            <person name="Louis A."/>
            <person name="Berthelot C."/>
            <person name="Parey E."/>
            <person name="Roest Crollius H."/>
            <person name="Montfort J."/>
            <person name="Robinson-Rechavi M."/>
            <person name="Bucao C."/>
            <person name="Bouchez O."/>
            <person name="Gislard M."/>
            <person name="Lluch J."/>
            <person name="Milhes M."/>
            <person name="Lampietro C."/>
            <person name="Lopez Roques C."/>
            <person name="Donnadieu C."/>
            <person name="Braasch I."/>
            <person name="Desvignes T."/>
            <person name="Postlethwait J."/>
            <person name="Bobe J."/>
            <person name="Guiguen Y."/>
            <person name="Dirks R."/>
        </authorList>
    </citation>
    <scope>NUCLEOTIDE SEQUENCE</scope>
    <source>
        <strain evidence="2">Tag_6206</strain>
        <tissue evidence="2">Liver</tissue>
    </source>
</reference>
<feature type="compositionally biased region" description="Basic and acidic residues" evidence="1">
    <location>
        <begin position="187"/>
        <end position="197"/>
    </location>
</feature>
<dbReference type="AlphaFoldDB" id="A0A9D3N0Y9"/>
<name>A0A9D3N0Y9_ANGAN</name>
<dbReference type="EMBL" id="JAFIRN010000001">
    <property type="protein sequence ID" value="KAG5857376.1"/>
    <property type="molecule type" value="Genomic_DNA"/>
</dbReference>
<sequence length="334" mass="37020">MAPVAMLALGWTAARSLSPELILAALLCLIALIKFLAICSQCNRETFEPREPSQTEKSPSSLIQVVNLEDTAMSRENPCFEYVAKDEQVPRPTSQRESTQVSMESGQVWYTPWRSHTNSLNHQDHMGNSLNHEPNPAESPARAFARAPTPSGVAATPLQEGASMWLPSAHSEISSRPRDAPIERVRPLWQSETREDNGGVPESSTGSVPQHWIRAQHTYESLEDLRPVTSEERESNGYQTVEEFNASVPYLSDSMRRAGSDLLSPPTADEGVEEWMMGMGPKAMYAQVSKKCKNPAQPSHTLPEGEEPVPLPNLLLEEEEEPAPPPVPDRNFEM</sequence>
<feature type="region of interest" description="Disordered" evidence="1">
    <location>
        <begin position="290"/>
        <end position="334"/>
    </location>
</feature>
<feature type="region of interest" description="Disordered" evidence="1">
    <location>
        <begin position="187"/>
        <end position="211"/>
    </location>
</feature>
<keyword evidence="3" id="KW-1185">Reference proteome</keyword>
<dbReference type="Proteomes" id="UP001044222">
    <property type="component" value="Unassembled WGS sequence"/>
</dbReference>
<evidence type="ECO:0000256" key="1">
    <source>
        <dbReference type="SAM" id="MobiDB-lite"/>
    </source>
</evidence>
<protein>
    <submittedName>
        <fullName evidence="2">Uncharacterized protein</fullName>
    </submittedName>
</protein>
<evidence type="ECO:0000313" key="2">
    <source>
        <dbReference type="EMBL" id="KAG5857376.1"/>
    </source>
</evidence>
<accession>A0A9D3N0Y9</accession>
<feature type="compositionally biased region" description="Polar residues" evidence="1">
    <location>
        <begin position="123"/>
        <end position="132"/>
    </location>
</feature>
<feature type="region of interest" description="Disordered" evidence="1">
    <location>
        <begin position="123"/>
        <end position="143"/>
    </location>
</feature>
<gene>
    <name evidence="2" type="ORF">ANANG_G00018810</name>
</gene>
<evidence type="ECO:0000313" key="3">
    <source>
        <dbReference type="Proteomes" id="UP001044222"/>
    </source>
</evidence>
<organism evidence="2 3">
    <name type="scientific">Anguilla anguilla</name>
    <name type="common">European freshwater eel</name>
    <name type="synonym">Muraena anguilla</name>
    <dbReference type="NCBI Taxonomy" id="7936"/>
    <lineage>
        <taxon>Eukaryota</taxon>
        <taxon>Metazoa</taxon>
        <taxon>Chordata</taxon>
        <taxon>Craniata</taxon>
        <taxon>Vertebrata</taxon>
        <taxon>Euteleostomi</taxon>
        <taxon>Actinopterygii</taxon>
        <taxon>Neopterygii</taxon>
        <taxon>Teleostei</taxon>
        <taxon>Anguilliformes</taxon>
        <taxon>Anguillidae</taxon>
        <taxon>Anguilla</taxon>
    </lineage>
</organism>
<comment type="caution">
    <text evidence="2">The sequence shown here is derived from an EMBL/GenBank/DDBJ whole genome shotgun (WGS) entry which is preliminary data.</text>
</comment>
<proteinExistence type="predicted"/>